<dbReference type="InterPro" id="IPR012902">
    <property type="entry name" value="N_methyl_site"/>
</dbReference>
<dbReference type="KEGG" id="xfs:D934_08310"/>
<evidence type="ECO:0000256" key="1">
    <source>
        <dbReference type="ARBA" id="ARBA00004377"/>
    </source>
</evidence>
<keyword evidence="5" id="KW-0997">Cell inner membrane</keyword>
<name>A0A060HB87_XYLFS</name>
<evidence type="ECO:0000256" key="6">
    <source>
        <dbReference type="ARBA" id="ARBA00022692"/>
    </source>
</evidence>
<dbReference type="InterPro" id="IPR022346">
    <property type="entry name" value="T2SS_GspH"/>
</dbReference>
<dbReference type="GO" id="GO:0005886">
    <property type="term" value="C:plasma membrane"/>
    <property type="evidence" value="ECO:0007669"/>
    <property type="project" value="UniProtKB-SubCell"/>
</dbReference>
<evidence type="ECO:0000256" key="4">
    <source>
        <dbReference type="ARBA" id="ARBA00022481"/>
    </source>
</evidence>
<protein>
    <recommendedName>
        <fullName evidence="2">Type II secretion system protein H</fullName>
    </recommendedName>
    <alternativeName>
        <fullName evidence="10">General secretion pathway protein H</fullName>
    </alternativeName>
</protein>
<gene>
    <name evidence="12" type="ORF">D934_08310</name>
</gene>
<evidence type="ECO:0000313" key="13">
    <source>
        <dbReference type="Proteomes" id="UP000027215"/>
    </source>
</evidence>
<dbReference type="InterPro" id="IPR045584">
    <property type="entry name" value="Pilin-like"/>
</dbReference>
<dbReference type="SUPFAM" id="SSF54523">
    <property type="entry name" value="Pili subunits"/>
    <property type="match status" value="1"/>
</dbReference>
<evidence type="ECO:0000256" key="3">
    <source>
        <dbReference type="ARBA" id="ARBA00022475"/>
    </source>
</evidence>
<accession>A0A060HB87</accession>
<proteinExistence type="inferred from homology"/>
<organism evidence="12 13">
    <name type="scientific">Xylella fastidiosa subsp. sandyi Ann-1</name>
    <dbReference type="NCBI Taxonomy" id="155920"/>
    <lineage>
        <taxon>Bacteria</taxon>
        <taxon>Pseudomonadati</taxon>
        <taxon>Pseudomonadota</taxon>
        <taxon>Gammaproteobacteria</taxon>
        <taxon>Lysobacterales</taxon>
        <taxon>Lysobacteraceae</taxon>
        <taxon>Xylella</taxon>
    </lineage>
</organism>
<evidence type="ECO:0000256" key="9">
    <source>
        <dbReference type="ARBA" id="ARBA00025772"/>
    </source>
</evidence>
<comment type="similarity">
    <text evidence="9">Belongs to the GSP H family.</text>
</comment>
<dbReference type="GO" id="GO:0015627">
    <property type="term" value="C:type II protein secretion system complex"/>
    <property type="evidence" value="ECO:0007669"/>
    <property type="project" value="InterPro"/>
</dbReference>
<keyword evidence="3" id="KW-1003">Cell membrane</keyword>
<feature type="domain" description="General secretion pathway GspH" evidence="11">
    <location>
        <begin position="44"/>
        <end position="160"/>
    </location>
</feature>
<dbReference type="EMBL" id="CP006696">
    <property type="protein sequence ID" value="AIC10197.1"/>
    <property type="molecule type" value="Genomic_DNA"/>
</dbReference>
<dbReference type="PATRIC" id="fig|155920.8.peg.1931"/>
<evidence type="ECO:0000256" key="8">
    <source>
        <dbReference type="ARBA" id="ARBA00023136"/>
    </source>
</evidence>
<dbReference type="AlphaFoldDB" id="A0A060HB87"/>
<keyword evidence="6" id="KW-0812">Transmembrane</keyword>
<comment type="subcellular location">
    <subcellularLocation>
        <location evidence="1">Cell inner membrane</location>
        <topology evidence="1">Single-pass membrane protein</topology>
    </subcellularLocation>
</comment>
<sequence>MPDDVRGFTMMELMVVVAVVSVLAAMAFPNFRHVISSNRVSSRTDELISSIALARSEAVSSTHGGGICPSANGDACDGQWSQGWLIWSDANGNGIFDKGEAVLRYIQGSPQLFVSVKDPLPIVFDAHGLRRASNDQVVTLRPDDCGGQPLQRTVTITATGLAKVGKGACQ</sequence>
<keyword evidence="7" id="KW-1133">Transmembrane helix</keyword>
<keyword evidence="4" id="KW-0488">Methylation</keyword>
<dbReference type="Pfam" id="PF07963">
    <property type="entry name" value="N_methyl"/>
    <property type="match status" value="1"/>
</dbReference>
<dbReference type="Pfam" id="PF12019">
    <property type="entry name" value="GspH"/>
    <property type="match status" value="1"/>
</dbReference>
<keyword evidence="8" id="KW-0472">Membrane</keyword>
<dbReference type="NCBIfam" id="TIGR02532">
    <property type="entry name" value="IV_pilin_GFxxxE"/>
    <property type="match status" value="1"/>
</dbReference>
<evidence type="ECO:0000259" key="11">
    <source>
        <dbReference type="Pfam" id="PF12019"/>
    </source>
</evidence>
<evidence type="ECO:0000256" key="5">
    <source>
        <dbReference type="ARBA" id="ARBA00022519"/>
    </source>
</evidence>
<dbReference type="GO" id="GO:0015628">
    <property type="term" value="P:protein secretion by the type II secretion system"/>
    <property type="evidence" value="ECO:0007669"/>
    <property type="project" value="InterPro"/>
</dbReference>
<reference evidence="12 13" key="1">
    <citation type="submission" date="2013-08" db="EMBL/GenBank/DDBJ databases">
        <authorList>
            <person name="Stouthamer R."/>
            <person name="Nunney L."/>
        </authorList>
    </citation>
    <scope>NUCLEOTIDE SEQUENCE [LARGE SCALE GENOMIC DNA]</scope>
    <source>
        <strain evidence="13">ann-1</strain>
    </source>
</reference>
<evidence type="ECO:0000256" key="7">
    <source>
        <dbReference type="ARBA" id="ARBA00022989"/>
    </source>
</evidence>
<dbReference type="Proteomes" id="UP000027215">
    <property type="component" value="Chromosome"/>
</dbReference>
<evidence type="ECO:0000256" key="2">
    <source>
        <dbReference type="ARBA" id="ARBA00021549"/>
    </source>
</evidence>
<dbReference type="RefSeq" id="WP_020851181.1">
    <property type="nucleotide sequence ID" value="NZ_CP006696.1"/>
</dbReference>
<evidence type="ECO:0000256" key="10">
    <source>
        <dbReference type="ARBA" id="ARBA00030775"/>
    </source>
</evidence>
<dbReference type="HOGENOM" id="CLU_084761_1_2_6"/>
<evidence type="ECO:0000313" key="12">
    <source>
        <dbReference type="EMBL" id="AIC10197.1"/>
    </source>
</evidence>
<dbReference type="Gene3D" id="3.55.40.10">
    <property type="entry name" value="minor pseudopilin epsh domain"/>
    <property type="match status" value="1"/>
</dbReference>